<keyword evidence="2 3" id="KW-0802">TPR repeat</keyword>
<dbReference type="Pfam" id="PF13432">
    <property type="entry name" value="TPR_16"/>
    <property type="match status" value="1"/>
</dbReference>
<evidence type="ECO:0000256" key="2">
    <source>
        <dbReference type="ARBA" id="ARBA00022803"/>
    </source>
</evidence>
<dbReference type="SMART" id="SM00028">
    <property type="entry name" value="TPR"/>
    <property type="match status" value="6"/>
</dbReference>
<proteinExistence type="predicted"/>
<dbReference type="GO" id="GO:0046813">
    <property type="term" value="P:receptor-mediated virion attachment to host cell"/>
    <property type="evidence" value="ECO:0007669"/>
    <property type="project" value="TreeGrafter"/>
</dbReference>
<evidence type="ECO:0000256" key="3">
    <source>
        <dbReference type="PROSITE-ProRule" id="PRU00339"/>
    </source>
</evidence>
<dbReference type="InterPro" id="IPR019734">
    <property type="entry name" value="TPR_rpt"/>
</dbReference>
<accession>A0A5B8XP74</accession>
<keyword evidence="1" id="KW-0677">Repeat</keyword>
<dbReference type="SUPFAM" id="SSF48452">
    <property type="entry name" value="TPR-like"/>
    <property type="match status" value="2"/>
</dbReference>
<protein>
    <submittedName>
        <fullName evidence="4">Tetratricopeptide repeat protein</fullName>
    </submittedName>
</protein>
<feature type="repeat" description="TPR" evidence="3">
    <location>
        <begin position="144"/>
        <end position="177"/>
    </location>
</feature>
<dbReference type="OrthoDB" id="421558at2"/>
<organism evidence="4 5">
    <name type="scientific">Microvenator marinus</name>
    <dbReference type="NCBI Taxonomy" id="2600177"/>
    <lineage>
        <taxon>Bacteria</taxon>
        <taxon>Deltaproteobacteria</taxon>
        <taxon>Bradymonadales</taxon>
        <taxon>Microvenatoraceae</taxon>
        <taxon>Microvenator</taxon>
    </lineage>
</organism>
<dbReference type="InterPro" id="IPR050498">
    <property type="entry name" value="Ycf3"/>
</dbReference>
<evidence type="ECO:0000256" key="1">
    <source>
        <dbReference type="ARBA" id="ARBA00022737"/>
    </source>
</evidence>
<evidence type="ECO:0000313" key="4">
    <source>
        <dbReference type="EMBL" id="QED27692.1"/>
    </source>
</evidence>
<dbReference type="PROSITE" id="PS50005">
    <property type="entry name" value="TPR"/>
    <property type="match status" value="2"/>
</dbReference>
<sequence length="417" mass="46020">MSDALNALIDELDDLIAEGELEDAQEKLDAALAEHGRQSALLVTQAQLLLELEDYAGLVNETDTSVTEVDDPEERASLLTARAYALFYLDRVDEARQTFNQAVKSDPELNAAIIGRAMVHEHMKFYNAALIDCDRAIEIDDQESQPWAIRGTIHLRFGRMDAAMKDLEYAHESDPDDEEVLLNLARLSALKNDNPRAMELTGRLIDIGEDPDYLAPGLLLRSQLELALGSWEAGIEDAERAIELFPKEPWGYLQAAACVLSAGAEPGRAIELLKKAEETVESAYDIPDIFPLRASAYDQLGKPEKAKETLDAAEGTARLPGYIYGWVNPAGNIPINPNRPIDVRALLDDLFGEAKLAPKGYEELLRQVVDRIPEIIKEHPNVGQLAIELPEAPGMVGGKRQLMIQVNQNQANRPAQA</sequence>
<dbReference type="PANTHER" id="PTHR44858">
    <property type="entry name" value="TETRATRICOPEPTIDE REPEAT PROTEIN 6"/>
    <property type="match status" value="1"/>
</dbReference>
<dbReference type="Pfam" id="PF14559">
    <property type="entry name" value="TPR_19"/>
    <property type="match status" value="1"/>
</dbReference>
<evidence type="ECO:0000313" key="5">
    <source>
        <dbReference type="Proteomes" id="UP000321595"/>
    </source>
</evidence>
<dbReference type="Proteomes" id="UP000321595">
    <property type="component" value="Chromosome"/>
</dbReference>
<dbReference type="PANTHER" id="PTHR44858:SF1">
    <property type="entry name" value="UDP-N-ACETYLGLUCOSAMINE--PEPTIDE N-ACETYLGLUCOSAMINYLTRANSFERASE SPINDLY-RELATED"/>
    <property type="match status" value="1"/>
</dbReference>
<dbReference type="KEGG" id="bbae:FRD01_10695"/>
<feature type="repeat" description="TPR" evidence="3">
    <location>
        <begin position="76"/>
        <end position="109"/>
    </location>
</feature>
<reference evidence="4 5" key="1">
    <citation type="submission" date="2019-08" db="EMBL/GenBank/DDBJ databases">
        <authorList>
            <person name="Liang Q."/>
        </authorList>
    </citation>
    <scope>NUCLEOTIDE SEQUENCE [LARGE SCALE GENOMIC DNA]</scope>
    <source>
        <strain evidence="4 5">V1718</strain>
    </source>
</reference>
<dbReference type="GO" id="GO:0009279">
    <property type="term" value="C:cell outer membrane"/>
    <property type="evidence" value="ECO:0007669"/>
    <property type="project" value="TreeGrafter"/>
</dbReference>
<dbReference type="RefSeq" id="WP_146959454.1">
    <property type="nucleotide sequence ID" value="NZ_CP042467.1"/>
</dbReference>
<dbReference type="AlphaFoldDB" id="A0A5B8XP74"/>
<name>A0A5B8XP74_9DELT</name>
<dbReference type="Gene3D" id="1.25.40.10">
    <property type="entry name" value="Tetratricopeptide repeat domain"/>
    <property type="match status" value="1"/>
</dbReference>
<dbReference type="Pfam" id="PF13181">
    <property type="entry name" value="TPR_8"/>
    <property type="match status" value="1"/>
</dbReference>
<gene>
    <name evidence="4" type="ORF">FRD01_10695</name>
</gene>
<keyword evidence="5" id="KW-1185">Reference proteome</keyword>
<dbReference type="EMBL" id="CP042467">
    <property type="protein sequence ID" value="QED27692.1"/>
    <property type="molecule type" value="Genomic_DNA"/>
</dbReference>
<dbReference type="InterPro" id="IPR011990">
    <property type="entry name" value="TPR-like_helical_dom_sf"/>
</dbReference>